<evidence type="ECO:0000259" key="2">
    <source>
        <dbReference type="Pfam" id="PF03713"/>
    </source>
</evidence>
<organism evidence="3 4">
    <name type="scientific">Mesorhizobium marinum</name>
    <dbReference type="NCBI Taxonomy" id="3228790"/>
    <lineage>
        <taxon>Bacteria</taxon>
        <taxon>Pseudomonadati</taxon>
        <taxon>Pseudomonadota</taxon>
        <taxon>Alphaproteobacteria</taxon>
        <taxon>Hyphomicrobiales</taxon>
        <taxon>Phyllobacteriaceae</taxon>
        <taxon>Mesorhizobium</taxon>
    </lineage>
</organism>
<dbReference type="InterPro" id="IPR009078">
    <property type="entry name" value="Ferritin-like_SF"/>
</dbReference>
<feature type="chain" id="PRO_5045807898" evidence="1">
    <location>
        <begin position="24"/>
        <end position="125"/>
    </location>
</feature>
<dbReference type="RefSeq" id="WP_367725364.1">
    <property type="nucleotide sequence ID" value="NZ_JBFOCI010000007.1"/>
</dbReference>
<accession>A0ABV3R492</accession>
<protein>
    <submittedName>
        <fullName evidence="3">DUF305 domain-containing protein</fullName>
    </submittedName>
</protein>
<feature type="domain" description="DUF305" evidence="2">
    <location>
        <begin position="54"/>
        <end position="117"/>
    </location>
</feature>
<evidence type="ECO:0000313" key="4">
    <source>
        <dbReference type="Proteomes" id="UP001556196"/>
    </source>
</evidence>
<feature type="signal peptide" evidence="1">
    <location>
        <begin position="1"/>
        <end position="23"/>
    </location>
</feature>
<dbReference type="EMBL" id="JBFOCI010000007">
    <property type="protein sequence ID" value="MEW9808139.1"/>
    <property type="molecule type" value="Genomic_DNA"/>
</dbReference>
<dbReference type="InterPro" id="IPR005183">
    <property type="entry name" value="DUF305_CopM-like"/>
</dbReference>
<keyword evidence="4" id="KW-1185">Reference proteome</keyword>
<evidence type="ECO:0000256" key="1">
    <source>
        <dbReference type="SAM" id="SignalP"/>
    </source>
</evidence>
<dbReference type="InterPro" id="IPR012347">
    <property type="entry name" value="Ferritin-like"/>
</dbReference>
<gene>
    <name evidence="3" type="ORF">ABUE31_19300</name>
</gene>
<proteinExistence type="predicted"/>
<dbReference type="SUPFAM" id="SSF47240">
    <property type="entry name" value="Ferritin-like"/>
    <property type="match status" value="1"/>
</dbReference>
<name>A0ABV3R492_9HYPH</name>
<dbReference type="Proteomes" id="UP001556196">
    <property type="component" value="Unassembled WGS sequence"/>
</dbReference>
<comment type="caution">
    <text evidence="3">The sequence shown here is derived from an EMBL/GenBank/DDBJ whole genome shotgun (WGS) entry which is preliminary data.</text>
</comment>
<reference evidence="3 4" key="1">
    <citation type="submission" date="2024-06" db="EMBL/GenBank/DDBJ databases">
        <authorList>
            <person name="Tuo L."/>
        </authorList>
    </citation>
    <scope>NUCLEOTIDE SEQUENCE [LARGE SCALE GENOMIC DNA]</scope>
    <source>
        <strain evidence="3 4">ZMM04-5</strain>
    </source>
</reference>
<dbReference type="Pfam" id="PF03713">
    <property type="entry name" value="DUF305"/>
    <property type="match status" value="1"/>
</dbReference>
<dbReference type="PANTHER" id="PTHR36933:SF1">
    <property type="entry name" value="SLL0788 PROTEIN"/>
    <property type="match status" value="1"/>
</dbReference>
<dbReference type="Gene3D" id="1.20.1260.10">
    <property type="match status" value="1"/>
</dbReference>
<sequence>MRRIVTALSMAALLAAGASIAVAGSDLSPGSKALEEANAAMHHAMAVEMTGDVDVDFMRAMIPHHQGAIDMARIVLEYGKDPETRKLAEEIVKAQEAEIAFMNEWLERKAAAGEDNAAGAGHADH</sequence>
<evidence type="ECO:0000313" key="3">
    <source>
        <dbReference type="EMBL" id="MEW9808139.1"/>
    </source>
</evidence>
<dbReference type="PANTHER" id="PTHR36933">
    <property type="entry name" value="SLL0788 PROTEIN"/>
    <property type="match status" value="1"/>
</dbReference>
<keyword evidence="1" id="KW-0732">Signal</keyword>